<feature type="transmembrane region" description="Helical" evidence="6">
    <location>
        <begin position="104"/>
        <end position="132"/>
    </location>
</feature>
<protein>
    <recommendedName>
        <fullName evidence="6">Transport permease protein</fullName>
    </recommendedName>
</protein>
<evidence type="ECO:0000256" key="4">
    <source>
        <dbReference type="ARBA" id="ARBA00023136"/>
    </source>
</evidence>
<sequence length="248" mass="26064">MLVQKQLILTESKLFLREPAAVFFATVLPATLLLVLGGSIPGFRDADPSMGGERVIDTQLPGMMVLLSVVTLALSTLPSALVAYREKGVLRRMSTTPVRPSALLVAQIVINAVVAVLSTALTLSLGHIVLGVPIPRQLAAFAGVFLLGSVAMFAVGLCLAAVSPNSRVVQGAGAAVMFPLLFLGGMWLPRELMPSALRVVSDITPTGAFGQALRDTMAGHAPALSHLAILLGWTLVAGFAATRMFRWE</sequence>
<dbReference type="PIRSF" id="PIRSF006648">
    <property type="entry name" value="DrrB"/>
    <property type="match status" value="1"/>
</dbReference>
<organism evidence="8 9">
    <name type="scientific">Microtetraspora glauca</name>
    <dbReference type="NCBI Taxonomy" id="1996"/>
    <lineage>
        <taxon>Bacteria</taxon>
        <taxon>Bacillati</taxon>
        <taxon>Actinomycetota</taxon>
        <taxon>Actinomycetes</taxon>
        <taxon>Streptosporangiales</taxon>
        <taxon>Streptosporangiaceae</taxon>
        <taxon>Microtetraspora</taxon>
    </lineage>
</organism>
<keyword evidence="2 6" id="KW-0812">Transmembrane</keyword>
<evidence type="ECO:0000256" key="6">
    <source>
        <dbReference type="RuleBase" id="RU361157"/>
    </source>
</evidence>
<feature type="transmembrane region" description="Helical" evidence="6">
    <location>
        <begin position="138"/>
        <end position="162"/>
    </location>
</feature>
<feature type="transmembrane region" description="Helical" evidence="6">
    <location>
        <begin position="63"/>
        <end position="84"/>
    </location>
</feature>
<dbReference type="InterPro" id="IPR000412">
    <property type="entry name" value="ABC_2_transport"/>
</dbReference>
<name>A0ABV3GIQ8_MICGL</name>
<evidence type="ECO:0000259" key="7">
    <source>
        <dbReference type="PROSITE" id="PS51012"/>
    </source>
</evidence>
<keyword evidence="9" id="KW-1185">Reference proteome</keyword>
<comment type="similarity">
    <text evidence="6">Belongs to the ABC-2 integral membrane protein family.</text>
</comment>
<dbReference type="InterPro" id="IPR047817">
    <property type="entry name" value="ABC2_TM_bact-type"/>
</dbReference>
<feature type="transmembrane region" description="Helical" evidence="6">
    <location>
        <begin position="21"/>
        <end position="43"/>
    </location>
</feature>
<dbReference type="Pfam" id="PF01061">
    <property type="entry name" value="ABC2_membrane"/>
    <property type="match status" value="1"/>
</dbReference>
<keyword evidence="6" id="KW-0813">Transport</keyword>
<keyword evidence="4 6" id="KW-0472">Membrane</keyword>
<feature type="domain" description="ABC transmembrane type-2" evidence="7">
    <location>
        <begin position="20"/>
        <end position="248"/>
    </location>
</feature>
<evidence type="ECO:0000256" key="2">
    <source>
        <dbReference type="ARBA" id="ARBA00022692"/>
    </source>
</evidence>
<keyword evidence="3 6" id="KW-1133">Transmembrane helix</keyword>
<feature type="transmembrane region" description="Helical" evidence="6">
    <location>
        <begin position="169"/>
        <end position="188"/>
    </location>
</feature>
<keyword evidence="5" id="KW-0046">Antibiotic resistance</keyword>
<feature type="transmembrane region" description="Helical" evidence="6">
    <location>
        <begin position="223"/>
        <end position="242"/>
    </location>
</feature>
<dbReference type="InterPro" id="IPR052902">
    <property type="entry name" value="ABC-2_transporter"/>
</dbReference>
<evidence type="ECO:0000313" key="9">
    <source>
        <dbReference type="Proteomes" id="UP001551675"/>
    </source>
</evidence>
<gene>
    <name evidence="8" type="ORF">AB0I59_23205</name>
</gene>
<comment type="caution">
    <text evidence="8">The sequence shown here is derived from an EMBL/GenBank/DDBJ whole genome shotgun (WGS) entry which is preliminary data.</text>
</comment>
<dbReference type="PROSITE" id="PS51012">
    <property type="entry name" value="ABC_TM2"/>
    <property type="match status" value="1"/>
</dbReference>
<evidence type="ECO:0000256" key="5">
    <source>
        <dbReference type="ARBA" id="ARBA00023251"/>
    </source>
</evidence>
<dbReference type="PANTHER" id="PTHR43027:SF2">
    <property type="entry name" value="TRANSPORT PERMEASE PROTEIN"/>
    <property type="match status" value="1"/>
</dbReference>
<reference evidence="8 9" key="1">
    <citation type="submission" date="2024-06" db="EMBL/GenBank/DDBJ databases">
        <title>The Natural Products Discovery Center: Release of the First 8490 Sequenced Strains for Exploring Actinobacteria Biosynthetic Diversity.</title>
        <authorList>
            <person name="Kalkreuter E."/>
            <person name="Kautsar S.A."/>
            <person name="Yang D."/>
            <person name="Bader C.D."/>
            <person name="Teijaro C.N."/>
            <person name="Fluegel L."/>
            <person name="Davis C.M."/>
            <person name="Simpson J.R."/>
            <person name="Lauterbach L."/>
            <person name="Steele A.D."/>
            <person name="Gui C."/>
            <person name="Meng S."/>
            <person name="Li G."/>
            <person name="Viehrig K."/>
            <person name="Ye F."/>
            <person name="Su P."/>
            <person name="Kiefer A.F."/>
            <person name="Nichols A."/>
            <person name="Cepeda A.J."/>
            <person name="Yan W."/>
            <person name="Fan B."/>
            <person name="Jiang Y."/>
            <person name="Adhikari A."/>
            <person name="Zheng C.-J."/>
            <person name="Schuster L."/>
            <person name="Cowan T.M."/>
            <person name="Smanski M.J."/>
            <person name="Chevrette M.G."/>
            <person name="De Carvalho L.P.S."/>
            <person name="Shen B."/>
        </authorList>
    </citation>
    <scope>NUCLEOTIDE SEQUENCE [LARGE SCALE GENOMIC DNA]</scope>
    <source>
        <strain evidence="8 9">NPDC050100</strain>
    </source>
</reference>
<dbReference type="RefSeq" id="WP_358135917.1">
    <property type="nucleotide sequence ID" value="NZ_JBFALK010000013.1"/>
</dbReference>
<dbReference type="Proteomes" id="UP001551675">
    <property type="component" value="Unassembled WGS sequence"/>
</dbReference>
<keyword evidence="6" id="KW-1003">Cell membrane</keyword>
<evidence type="ECO:0000256" key="3">
    <source>
        <dbReference type="ARBA" id="ARBA00022989"/>
    </source>
</evidence>
<evidence type="ECO:0000256" key="1">
    <source>
        <dbReference type="ARBA" id="ARBA00004141"/>
    </source>
</evidence>
<dbReference type="EMBL" id="JBFALK010000013">
    <property type="protein sequence ID" value="MEV0971535.1"/>
    <property type="molecule type" value="Genomic_DNA"/>
</dbReference>
<evidence type="ECO:0000313" key="8">
    <source>
        <dbReference type="EMBL" id="MEV0971535.1"/>
    </source>
</evidence>
<comment type="subcellular location">
    <subcellularLocation>
        <location evidence="6">Cell membrane</location>
        <topology evidence="6">Multi-pass membrane protein</topology>
    </subcellularLocation>
    <subcellularLocation>
        <location evidence="1">Membrane</location>
        <topology evidence="1">Multi-pass membrane protein</topology>
    </subcellularLocation>
</comment>
<dbReference type="InterPro" id="IPR013525">
    <property type="entry name" value="ABC2_TM"/>
</dbReference>
<dbReference type="PANTHER" id="PTHR43027">
    <property type="entry name" value="DOXORUBICIN RESISTANCE ABC TRANSPORTER PERMEASE PROTEIN DRRC-RELATED"/>
    <property type="match status" value="1"/>
</dbReference>
<proteinExistence type="inferred from homology"/>
<accession>A0ABV3GIQ8</accession>